<dbReference type="InterPro" id="IPR018712">
    <property type="entry name" value="Tle1-like_cat"/>
</dbReference>
<dbReference type="Pfam" id="PF11901">
    <property type="entry name" value="DM9"/>
    <property type="match status" value="1"/>
</dbReference>
<name>A0A5K1K741_9APHY</name>
<evidence type="ECO:0000313" key="2">
    <source>
        <dbReference type="EMBL" id="VWP01894.1"/>
    </source>
</evidence>
<dbReference type="InterPro" id="IPR006616">
    <property type="entry name" value="DM9_repeat"/>
</dbReference>
<gene>
    <name evidence="2" type="primary">N4VBG2</name>
</gene>
<dbReference type="Pfam" id="PF09994">
    <property type="entry name" value="T6SS_Tle1-like_cat"/>
    <property type="match status" value="1"/>
</dbReference>
<dbReference type="PANTHER" id="PTHR33840:SF1">
    <property type="entry name" value="TLE1 PHOSPHOLIPASE DOMAIN-CONTAINING PROTEIN"/>
    <property type="match status" value="1"/>
</dbReference>
<feature type="domain" description="T6SS Phospholipase effector Tle1-like catalytic" evidence="1">
    <location>
        <begin position="6"/>
        <end position="106"/>
    </location>
</feature>
<protein>
    <submittedName>
        <fullName evidence="2">Cell morphogenesis protein (Cell morphogenesis protein PAG1)</fullName>
    </submittedName>
</protein>
<reference evidence="2" key="1">
    <citation type="submission" date="2019-10" db="EMBL/GenBank/DDBJ databases">
        <authorList>
            <person name="Nor Muhammad N."/>
        </authorList>
    </citation>
    <scope>NUCLEOTIDE SEQUENCE</scope>
</reference>
<evidence type="ECO:0000259" key="1">
    <source>
        <dbReference type="Pfam" id="PF09994"/>
    </source>
</evidence>
<sequence>MIPSDTQRVDIKCVGVWDTVGSVYKQIDALNIIDTSLPATVKVALHAVSGQENRKKFLPTLWTIPSGGLKQGQVLKQVWFAGAHADLGGGYERHELADISLFWMVGEVESFINLDLDLLRSYAQIRPEPWGASQPHNAYKETSVAQQPIVGHETRLQSGLITSQSVFHPSLLYSPASAQLQSPDYMVTMNIITESFGSVSYSTLNQFEQYYPGKASPQSGNAFISFGGKEIKVPFTSNVVEVLVGHQSSVRWAPISGRLSLAQLGRAVPVPGGNEADKRVLYVVRAALHNGIHCGKVELGGHGKPTPLVAAVLGGQ</sequence>
<dbReference type="EMBL" id="LR729757">
    <property type="protein sequence ID" value="VWP01894.1"/>
    <property type="molecule type" value="Genomic_DNA"/>
</dbReference>
<proteinExistence type="predicted"/>
<dbReference type="PANTHER" id="PTHR33840">
    <property type="match status" value="1"/>
</dbReference>
<organism evidence="2">
    <name type="scientific">Ganoderma boninense</name>
    <dbReference type="NCBI Taxonomy" id="34458"/>
    <lineage>
        <taxon>Eukaryota</taxon>
        <taxon>Fungi</taxon>
        <taxon>Dikarya</taxon>
        <taxon>Basidiomycota</taxon>
        <taxon>Agaricomycotina</taxon>
        <taxon>Agaricomycetes</taxon>
        <taxon>Polyporales</taxon>
        <taxon>Polyporaceae</taxon>
        <taxon>Ganoderma</taxon>
    </lineage>
</organism>
<accession>A0A5K1K741</accession>
<dbReference type="AlphaFoldDB" id="A0A5K1K741"/>